<keyword evidence="4" id="KW-1185">Reference proteome</keyword>
<reference evidence="3" key="1">
    <citation type="submission" date="2017-10" db="EMBL/GenBank/DDBJ databases">
        <title>Resolving the taxonomy of Roseburia spp., Eubacterium rectale and Agathobacter spp. through phylogenomic analysis.</title>
        <authorList>
            <person name="Sheridan P.O."/>
            <person name="Walker A.W."/>
            <person name="Duncan S.H."/>
            <person name="Scott K.P."/>
            <person name="Toole P.W.O."/>
            <person name="Luis P."/>
            <person name="Flint H.J."/>
        </authorList>
    </citation>
    <scope>NUCLEOTIDE SEQUENCE [LARGE SCALE GENOMIC DNA]</scope>
    <source>
        <strain evidence="3">JK10</strain>
    </source>
</reference>
<dbReference type="AlphaFoldDB" id="A0A2G3E986"/>
<dbReference type="RefSeq" id="WP_099413498.1">
    <property type="nucleotide sequence ID" value="NZ_PDYH01000034.1"/>
</dbReference>
<dbReference type="InterPro" id="IPR022385">
    <property type="entry name" value="Rhs_assc_core"/>
</dbReference>
<keyword evidence="1" id="KW-0677">Repeat</keyword>
<dbReference type="InterPro" id="IPR056823">
    <property type="entry name" value="TEN-like_YD-shell"/>
</dbReference>
<protein>
    <recommendedName>
        <fullName evidence="2">Teneurin-like YD-shell domain-containing protein</fullName>
    </recommendedName>
</protein>
<gene>
    <name evidence="3" type="ORF">CSX00_09225</name>
</gene>
<evidence type="ECO:0000313" key="4">
    <source>
        <dbReference type="Proteomes" id="UP000224317"/>
    </source>
</evidence>
<proteinExistence type="predicted"/>
<dbReference type="PANTHER" id="PTHR32305:SF15">
    <property type="entry name" value="PROTEIN RHSA-RELATED"/>
    <property type="match status" value="1"/>
</dbReference>
<evidence type="ECO:0000259" key="2">
    <source>
        <dbReference type="Pfam" id="PF25023"/>
    </source>
</evidence>
<comment type="caution">
    <text evidence="3">The sequence shown here is derived from an EMBL/GenBank/DDBJ whole genome shotgun (WGS) entry which is preliminary data.</text>
</comment>
<dbReference type="Gene3D" id="2.180.10.10">
    <property type="entry name" value="RHS repeat-associated core"/>
    <property type="match status" value="1"/>
</dbReference>
<evidence type="ECO:0000313" key="3">
    <source>
        <dbReference type="EMBL" id="PHU39787.1"/>
    </source>
</evidence>
<organism evidence="3 4">
    <name type="scientific">Pseudobutyrivibrio ruminis</name>
    <dbReference type="NCBI Taxonomy" id="46206"/>
    <lineage>
        <taxon>Bacteria</taxon>
        <taxon>Bacillati</taxon>
        <taxon>Bacillota</taxon>
        <taxon>Clostridia</taxon>
        <taxon>Lachnospirales</taxon>
        <taxon>Lachnospiraceae</taxon>
        <taxon>Pseudobutyrivibrio</taxon>
    </lineage>
</organism>
<evidence type="ECO:0000256" key="1">
    <source>
        <dbReference type="ARBA" id="ARBA00022737"/>
    </source>
</evidence>
<accession>A0A2G3E986</accession>
<dbReference type="InterPro" id="IPR050708">
    <property type="entry name" value="T6SS_VgrG/RHS"/>
</dbReference>
<dbReference type="PANTHER" id="PTHR32305">
    <property type="match status" value="1"/>
</dbReference>
<dbReference type="NCBIfam" id="TIGR03696">
    <property type="entry name" value="Rhs_assc_core"/>
    <property type="match status" value="1"/>
</dbReference>
<feature type="domain" description="Teneurin-like YD-shell" evidence="2">
    <location>
        <begin position="4"/>
        <end position="258"/>
    </location>
</feature>
<name>A0A2G3E986_9FIRM</name>
<dbReference type="Pfam" id="PF25023">
    <property type="entry name" value="TEN_YD-shell"/>
    <property type="match status" value="1"/>
</dbReference>
<sequence>MRIEYLYDAFGNRTSLTEGTTSTTYKYDVLDRLLEVNELNNNQSVVKTYDYDKRGNQTNEYVDGVLNKTFTFDATGMMSKVTDSVKGQQENLYNGLGFRVETTRPEEHIEYLCDLSKDYFNLLERTVNGEKESFVYDKNVISMSKKGSNFYYLQDELGSPMYLTGTDGVAVSSYAFDDFGRNIDPRTGKQKHGYTKEDNIIQPFAFTGYQEDEFSGLKFAQARFYDARVGRFESADKVKGFTHAPFTLNNYSYCFNNPLGLVDRDGKWPELLENAYDWVEDKASDAGKAISDAASDAGKAISDARDWVADKTSDAVDAAEGFYNEHKEVINATLITATAVTVTVATCGAGAAVAVGALSVTGGILMGATSEDGFEKGFARGMADTSVALGSFAANPGGAALGLGGQFVSDVINGKTSSAETYAAATFGGAIANSNIPIPNTIGGVAGSLMSGLLKNSVTSERVSAGKMLYDALVGVAVGGSFDLGTSFLKNVAPGIIKAGVESTFNPVWFLKNYDTRSMWNILDDFGRAAFGLNGGTNIIMNYLDVYLTDRAQNCFE</sequence>
<dbReference type="EMBL" id="PDYH01000034">
    <property type="protein sequence ID" value="PHU39787.1"/>
    <property type="molecule type" value="Genomic_DNA"/>
</dbReference>
<dbReference type="Proteomes" id="UP000224317">
    <property type="component" value="Unassembled WGS sequence"/>
</dbReference>